<dbReference type="RefSeq" id="WP_163671491.1">
    <property type="nucleotide sequence ID" value="NZ_QXHD01000004.1"/>
</dbReference>
<dbReference type="AlphaFoldDB" id="A0A6M0RPL8"/>
<evidence type="ECO:0008006" key="3">
    <source>
        <dbReference type="Google" id="ProtNLM"/>
    </source>
</evidence>
<gene>
    <name evidence="1" type="ORF">DXZ20_21200</name>
</gene>
<evidence type="ECO:0000313" key="2">
    <source>
        <dbReference type="Proteomes" id="UP000481033"/>
    </source>
</evidence>
<protein>
    <recommendedName>
        <fullName evidence="3">HlyD family efflux transporter periplasmic adaptor subunit</fullName>
    </recommendedName>
</protein>
<organism evidence="1 2">
    <name type="scientific">Adonisia turfae CCMR0081</name>
    <dbReference type="NCBI Taxonomy" id="2292702"/>
    <lineage>
        <taxon>Bacteria</taxon>
        <taxon>Bacillati</taxon>
        <taxon>Cyanobacteriota</taxon>
        <taxon>Adonisia</taxon>
        <taxon>Adonisia turfae</taxon>
    </lineage>
</organism>
<proteinExistence type="predicted"/>
<evidence type="ECO:0000313" key="1">
    <source>
        <dbReference type="EMBL" id="NEZ58116.1"/>
    </source>
</evidence>
<name>A0A6M0RPL8_9CYAN</name>
<reference evidence="1 2" key="1">
    <citation type="journal article" date="2020" name="Microb. Ecol.">
        <title>Ecogenomics of the Marine Benthic Filamentous Cyanobacterium Adonisia.</title>
        <authorList>
            <person name="Walter J.M."/>
            <person name="Coutinho F.H."/>
            <person name="Leomil L."/>
            <person name="Hargreaves P.I."/>
            <person name="Campeao M.E."/>
            <person name="Vieira V.V."/>
            <person name="Silva B.S."/>
            <person name="Fistarol G.O."/>
            <person name="Salomon P.S."/>
            <person name="Sawabe T."/>
            <person name="Mino S."/>
            <person name="Hosokawa M."/>
            <person name="Miyashita H."/>
            <person name="Maruyama F."/>
            <person name="van Verk M.C."/>
            <person name="Dutilh B.E."/>
            <person name="Thompson C.C."/>
            <person name="Thompson F.L."/>
        </authorList>
    </citation>
    <scope>NUCLEOTIDE SEQUENCE [LARGE SCALE GENOMIC DNA]</scope>
    <source>
        <strain evidence="1 2">CCMR0081</strain>
    </source>
</reference>
<comment type="caution">
    <text evidence="1">The sequence shown here is derived from an EMBL/GenBank/DDBJ whole genome shotgun (WGS) entry which is preliminary data.</text>
</comment>
<sequence>MGDSSIFRQEALERLSSPEQLDQLMQIVSPRSWLPLATIGGLLGATIVWACEGRIPVTTSSHAILAYAEGESGELVGVAHFPSGELAQIERGMDVLLIPDVEGNKQAAGGIEGKVSEVSLPMVMTLDGVRELEDPTAPATIEVLIELTPDPDTSSGYKWSASSLNMIPLAGMHATARVTLDQKAPLWFVLPFLHQS</sequence>
<keyword evidence="2" id="KW-1185">Reference proteome</keyword>
<dbReference type="Proteomes" id="UP000481033">
    <property type="component" value="Unassembled WGS sequence"/>
</dbReference>
<dbReference type="EMBL" id="QXHD01000004">
    <property type="protein sequence ID" value="NEZ58116.1"/>
    <property type="molecule type" value="Genomic_DNA"/>
</dbReference>
<accession>A0A6M0RPL8</accession>